<evidence type="ECO:0000256" key="1">
    <source>
        <dbReference type="SAM" id="MobiDB-lite"/>
    </source>
</evidence>
<gene>
    <name evidence="2" type="ORF">GCM10009727_79290</name>
</gene>
<evidence type="ECO:0000313" key="3">
    <source>
        <dbReference type="Proteomes" id="UP001501020"/>
    </source>
</evidence>
<dbReference type="EMBL" id="BAAAMR010000109">
    <property type="protein sequence ID" value="GAA2163169.1"/>
    <property type="molecule type" value="Genomic_DNA"/>
</dbReference>
<accession>A0ABN3AFB2</accession>
<feature type="region of interest" description="Disordered" evidence="1">
    <location>
        <begin position="1"/>
        <end position="60"/>
    </location>
</feature>
<protein>
    <submittedName>
        <fullName evidence="2">Uncharacterized protein</fullName>
    </submittedName>
</protein>
<name>A0ABN3AFB2_9ACTN</name>
<sequence length="60" mass="6250">MAGDVDRYDRLHAADALGGERHGPCSPVGRPRHSKATEASTRPASRRASEDACAAGFSAV</sequence>
<proteinExistence type="predicted"/>
<evidence type="ECO:0000313" key="2">
    <source>
        <dbReference type="EMBL" id="GAA2163169.1"/>
    </source>
</evidence>
<dbReference type="Proteomes" id="UP001501020">
    <property type="component" value="Unassembled WGS sequence"/>
</dbReference>
<feature type="compositionally biased region" description="Basic and acidic residues" evidence="1">
    <location>
        <begin position="1"/>
        <end position="23"/>
    </location>
</feature>
<reference evidence="2 3" key="1">
    <citation type="journal article" date="2019" name="Int. J. Syst. Evol. Microbiol.">
        <title>The Global Catalogue of Microorganisms (GCM) 10K type strain sequencing project: providing services to taxonomists for standard genome sequencing and annotation.</title>
        <authorList>
            <consortium name="The Broad Institute Genomics Platform"/>
            <consortium name="The Broad Institute Genome Sequencing Center for Infectious Disease"/>
            <person name="Wu L."/>
            <person name="Ma J."/>
        </authorList>
    </citation>
    <scope>NUCLEOTIDE SEQUENCE [LARGE SCALE GENOMIC DNA]</scope>
    <source>
        <strain evidence="2 3">JCM 13850</strain>
    </source>
</reference>
<keyword evidence="3" id="KW-1185">Reference proteome</keyword>
<organism evidence="2 3">
    <name type="scientific">Actinomadura napierensis</name>
    <dbReference type="NCBI Taxonomy" id="267854"/>
    <lineage>
        <taxon>Bacteria</taxon>
        <taxon>Bacillati</taxon>
        <taxon>Actinomycetota</taxon>
        <taxon>Actinomycetes</taxon>
        <taxon>Streptosporangiales</taxon>
        <taxon>Thermomonosporaceae</taxon>
        <taxon>Actinomadura</taxon>
    </lineage>
</organism>
<comment type="caution">
    <text evidence="2">The sequence shown here is derived from an EMBL/GenBank/DDBJ whole genome shotgun (WGS) entry which is preliminary data.</text>
</comment>